<dbReference type="CDD" id="cd00130">
    <property type="entry name" value="PAS"/>
    <property type="match status" value="1"/>
</dbReference>
<feature type="domain" description="PAS" evidence="2">
    <location>
        <begin position="48"/>
        <end position="103"/>
    </location>
</feature>
<evidence type="ECO:0000259" key="5">
    <source>
        <dbReference type="PROSITE" id="PS50887"/>
    </source>
</evidence>
<dbReference type="PROSITE" id="PS50112">
    <property type="entry name" value="PAS"/>
    <property type="match status" value="1"/>
</dbReference>
<feature type="transmembrane region" description="Helical" evidence="1">
    <location>
        <begin position="12"/>
        <end position="30"/>
    </location>
</feature>
<dbReference type="PROSITE" id="PS50113">
    <property type="entry name" value="PAC"/>
    <property type="match status" value="1"/>
</dbReference>
<dbReference type="Pfam" id="PF00563">
    <property type="entry name" value="EAL"/>
    <property type="match status" value="1"/>
</dbReference>
<dbReference type="Gene3D" id="3.30.450.20">
    <property type="entry name" value="PAS domain"/>
    <property type="match status" value="1"/>
</dbReference>
<keyword evidence="7" id="KW-1185">Reference proteome</keyword>
<dbReference type="Pfam" id="PF00990">
    <property type="entry name" value="GGDEF"/>
    <property type="match status" value="1"/>
</dbReference>
<dbReference type="SMART" id="SM00267">
    <property type="entry name" value="GGDEF"/>
    <property type="match status" value="1"/>
</dbReference>
<dbReference type="PANTHER" id="PTHR44757">
    <property type="entry name" value="DIGUANYLATE CYCLASE DGCP"/>
    <property type="match status" value="1"/>
</dbReference>
<accession>A0ABY8F7A1</accession>
<keyword evidence="1" id="KW-0472">Membrane</keyword>
<dbReference type="CDD" id="cd01948">
    <property type="entry name" value="EAL"/>
    <property type="match status" value="1"/>
</dbReference>
<dbReference type="InterPro" id="IPR000160">
    <property type="entry name" value="GGDEF_dom"/>
</dbReference>
<keyword evidence="1" id="KW-1133">Transmembrane helix</keyword>
<organism evidence="6 7">
    <name type="scientific">Roseibium porphyridii</name>
    <dbReference type="NCBI Taxonomy" id="2866279"/>
    <lineage>
        <taxon>Bacteria</taxon>
        <taxon>Pseudomonadati</taxon>
        <taxon>Pseudomonadota</taxon>
        <taxon>Alphaproteobacteria</taxon>
        <taxon>Hyphomicrobiales</taxon>
        <taxon>Stappiaceae</taxon>
        <taxon>Roseibium</taxon>
    </lineage>
</organism>
<proteinExistence type="predicted"/>
<dbReference type="PANTHER" id="PTHR44757:SF2">
    <property type="entry name" value="BIOFILM ARCHITECTURE MAINTENANCE PROTEIN MBAA"/>
    <property type="match status" value="1"/>
</dbReference>
<dbReference type="InterPro" id="IPR035919">
    <property type="entry name" value="EAL_sf"/>
</dbReference>
<evidence type="ECO:0000259" key="4">
    <source>
        <dbReference type="PROSITE" id="PS50883"/>
    </source>
</evidence>
<dbReference type="SMART" id="SM00091">
    <property type="entry name" value="PAS"/>
    <property type="match status" value="1"/>
</dbReference>
<evidence type="ECO:0000259" key="3">
    <source>
        <dbReference type="PROSITE" id="PS50113"/>
    </source>
</evidence>
<dbReference type="Pfam" id="PF13426">
    <property type="entry name" value="PAS_9"/>
    <property type="match status" value="1"/>
</dbReference>
<protein>
    <submittedName>
        <fullName evidence="6">EAL domain-containing protein</fullName>
    </submittedName>
</protein>
<evidence type="ECO:0000313" key="7">
    <source>
        <dbReference type="Proteomes" id="UP001209803"/>
    </source>
</evidence>
<dbReference type="InterPro" id="IPR029787">
    <property type="entry name" value="Nucleotide_cyclase"/>
</dbReference>
<dbReference type="SUPFAM" id="SSF55785">
    <property type="entry name" value="PYP-like sensor domain (PAS domain)"/>
    <property type="match status" value="1"/>
</dbReference>
<dbReference type="SMART" id="SM00052">
    <property type="entry name" value="EAL"/>
    <property type="match status" value="1"/>
</dbReference>
<feature type="domain" description="PAC" evidence="3">
    <location>
        <begin position="123"/>
        <end position="177"/>
    </location>
</feature>
<dbReference type="InterPro" id="IPR052155">
    <property type="entry name" value="Biofilm_reg_signaling"/>
</dbReference>
<dbReference type="InterPro" id="IPR000700">
    <property type="entry name" value="PAS-assoc_C"/>
</dbReference>
<dbReference type="CDD" id="cd01949">
    <property type="entry name" value="GGDEF"/>
    <property type="match status" value="1"/>
</dbReference>
<dbReference type="InterPro" id="IPR001633">
    <property type="entry name" value="EAL_dom"/>
</dbReference>
<dbReference type="SUPFAM" id="SSF55073">
    <property type="entry name" value="Nucleotide cyclase"/>
    <property type="match status" value="1"/>
</dbReference>
<dbReference type="EMBL" id="CP120863">
    <property type="protein sequence ID" value="WFE91375.1"/>
    <property type="molecule type" value="Genomic_DNA"/>
</dbReference>
<keyword evidence="1" id="KW-0812">Transmembrane</keyword>
<evidence type="ECO:0000313" key="6">
    <source>
        <dbReference type="EMBL" id="WFE91375.1"/>
    </source>
</evidence>
<evidence type="ECO:0000256" key="1">
    <source>
        <dbReference type="SAM" id="Phobius"/>
    </source>
</evidence>
<evidence type="ECO:0000259" key="2">
    <source>
        <dbReference type="PROSITE" id="PS50112"/>
    </source>
</evidence>
<dbReference type="InterPro" id="IPR035965">
    <property type="entry name" value="PAS-like_dom_sf"/>
</dbReference>
<gene>
    <name evidence="6" type="ORF">K1718_08465</name>
</gene>
<feature type="domain" description="EAL" evidence="4">
    <location>
        <begin position="358"/>
        <end position="613"/>
    </location>
</feature>
<sequence length="627" mass="69159">MAEILASPPVQYLIFCLGAVVVFLVAYRLGTRKTASPEMESLSGFGNDAAILQLVVEHVHEGLVMQDIYGRIEWSNPAYSRITGYSADEIRGRRPQEFILPSENQLPSEEIADFKYDLTRFRSGVEELIMNQRKNGETFWNQLTFAVVEGTTSDQTKIILICRDVTTQVEHVKELEDARNRLKFQAEHDDLTGVANRSKLSSYLQELVQEKNGTGRKLGIIQFDLDHFKDINDNHGHSAGDAVLRHAAQVLQTAVGDKGLVARIGGDEFIAVIPEPSGADELDSLGKKIMSGLERPITVDRHKLRVAGSVGLVLADTAKVSASALINWADIALYEAKKTGRGRVAWYSDAVGATHRHRRMVMAQLDQDLENSNLTLLMEPQYCFRESKIVGYEVYARWLHPSEGLVDPVTLLSVQEDQKRIARIEMFALQRGLAEIRNLREVSNSPFTMALNLSQASLKSPDFIEALQKLSSDYGIPLEALIVEFDEKIIRFDEKDGLLDAIEALKGIGCKVAIDRFGGGHGGAGQLLHVAANVMKVCPDLVAGLEANCERHQLVQSVLRLADQFGLETVAVGVDTSRQVDVLRALGCKQIQGSAVSAPVSPREAELHVMSFELEENNPPDLAIAKG</sequence>
<dbReference type="Gene3D" id="3.30.70.270">
    <property type="match status" value="1"/>
</dbReference>
<dbReference type="NCBIfam" id="TIGR00229">
    <property type="entry name" value="sensory_box"/>
    <property type="match status" value="1"/>
</dbReference>
<reference evidence="6 7" key="1">
    <citation type="submission" date="2023-03" db="EMBL/GenBank/DDBJ databases">
        <title>Roseibium porphyridii sp. nov. and Roseibium rhodosorbium sp. nov. isolated from marine algae, Porphyridium cruentum and Rhodosorus marinus, respectively.</title>
        <authorList>
            <person name="Lee M.W."/>
            <person name="Choi B.J."/>
            <person name="Lee J.K."/>
            <person name="Choi D.G."/>
            <person name="Baek J.H."/>
            <person name="Bayburt H."/>
            <person name="Kim J.M."/>
            <person name="Han D.M."/>
            <person name="Kim K.H."/>
            <person name="Jeon C.O."/>
        </authorList>
    </citation>
    <scope>NUCLEOTIDE SEQUENCE [LARGE SCALE GENOMIC DNA]</scope>
    <source>
        <strain evidence="6 7">KMA01</strain>
    </source>
</reference>
<dbReference type="InterPro" id="IPR043128">
    <property type="entry name" value="Rev_trsase/Diguanyl_cyclase"/>
</dbReference>
<dbReference type="RefSeq" id="WP_265683761.1">
    <property type="nucleotide sequence ID" value="NZ_CP120863.1"/>
</dbReference>
<dbReference type="NCBIfam" id="TIGR00254">
    <property type="entry name" value="GGDEF"/>
    <property type="match status" value="1"/>
</dbReference>
<dbReference type="PROSITE" id="PS50887">
    <property type="entry name" value="GGDEF"/>
    <property type="match status" value="1"/>
</dbReference>
<dbReference type="PROSITE" id="PS50883">
    <property type="entry name" value="EAL"/>
    <property type="match status" value="1"/>
</dbReference>
<name>A0ABY8F7A1_9HYPH</name>
<dbReference type="Gene3D" id="3.20.20.450">
    <property type="entry name" value="EAL domain"/>
    <property type="match status" value="1"/>
</dbReference>
<dbReference type="Proteomes" id="UP001209803">
    <property type="component" value="Chromosome"/>
</dbReference>
<feature type="domain" description="GGDEF" evidence="5">
    <location>
        <begin position="216"/>
        <end position="349"/>
    </location>
</feature>
<dbReference type="InterPro" id="IPR000014">
    <property type="entry name" value="PAS"/>
</dbReference>
<dbReference type="SUPFAM" id="SSF141868">
    <property type="entry name" value="EAL domain-like"/>
    <property type="match status" value="1"/>
</dbReference>